<dbReference type="GO" id="GO:0000155">
    <property type="term" value="F:phosphorelay sensor kinase activity"/>
    <property type="evidence" value="ECO:0007669"/>
    <property type="project" value="InterPro"/>
</dbReference>
<feature type="domain" description="Histidine kinase" evidence="14">
    <location>
        <begin position="98"/>
        <end position="340"/>
    </location>
</feature>
<accession>A0A1M6LTC3</accession>
<keyword evidence="6" id="KW-0808">Transferase</keyword>
<keyword evidence="11 13" id="KW-0472">Membrane</keyword>
<dbReference type="OrthoDB" id="153958at2"/>
<dbReference type="CDD" id="cd16922">
    <property type="entry name" value="HATPase_EvgS-ArcB-TorS-like"/>
    <property type="match status" value="1"/>
</dbReference>
<dbReference type="Pfam" id="PF00512">
    <property type="entry name" value="HisKA"/>
    <property type="match status" value="1"/>
</dbReference>
<dbReference type="InterPro" id="IPR050736">
    <property type="entry name" value="Sensor_HK_Regulatory"/>
</dbReference>
<dbReference type="InterPro" id="IPR003661">
    <property type="entry name" value="HisK_dim/P_dom"/>
</dbReference>
<reference evidence="15 16" key="1">
    <citation type="submission" date="2016-11" db="EMBL/GenBank/DDBJ databases">
        <authorList>
            <person name="Jaros S."/>
            <person name="Januszkiewicz K."/>
            <person name="Wedrychowicz H."/>
        </authorList>
    </citation>
    <scope>NUCLEOTIDE SEQUENCE [LARGE SCALE GENOMIC DNA]</scope>
    <source>
        <strain evidence="15 16">DSM 21758</strain>
    </source>
</reference>
<evidence type="ECO:0000256" key="11">
    <source>
        <dbReference type="ARBA" id="ARBA00023136"/>
    </source>
</evidence>
<keyword evidence="13" id="KW-1133">Transmembrane helix</keyword>
<gene>
    <name evidence="15" type="ORF">SAMN02745163_02480</name>
</gene>
<feature type="transmembrane region" description="Helical" evidence="13">
    <location>
        <begin position="35"/>
        <end position="58"/>
    </location>
</feature>
<evidence type="ECO:0000256" key="9">
    <source>
        <dbReference type="ARBA" id="ARBA00022840"/>
    </source>
</evidence>
<dbReference type="SUPFAM" id="SSF47384">
    <property type="entry name" value="Homodimeric domain of signal transducing histidine kinase"/>
    <property type="match status" value="1"/>
</dbReference>
<evidence type="ECO:0000256" key="1">
    <source>
        <dbReference type="ARBA" id="ARBA00000085"/>
    </source>
</evidence>
<proteinExistence type="predicted"/>
<evidence type="ECO:0000313" key="15">
    <source>
        <dbReference type="EMBL" id="SHJ74322.1"/>
    </source>
</evidence>
<dbReference type="PANTHER" id="PTHR43711">
    <property type="entry name" value="TWO-COMPONENT HISTIDINE KINASE"/>
    <property type="match status" value="1"/>
</dbReference>
<dbReference type="PANTHER" id="PTHR43711:SF30">
    <property type="entry name" value="HISTIDINE KINASE"/>
    <property type="match status" value="1"/>
</dbReference>
<evidence type="ECO:0000256" key="6">
    <source>
        <dbReference type="ARBA" id="ARBA00022679"/>
    </source>
</evidence>
<evidence type="ECO:0000256" key="13">
    <source>
        <dbReference type="SAM" id="Phobius"/>
    </source>
</evidence>
<dbReference type="Gene3D" id="3.30.565.10">
    <property type="entry name" value="Histidine kinase-like ATPase, C-terminal domain"/>
    <property type="match status" value="1"/>
</dbReference>
<dbReference type="GO" id="GO:0005524">
    <property type="term" value="F:ATP binding"/>
    <property type="evidence" value="ECO:0007669"/>
    <property type="project" value="UniProtKB-KW"/>
</dbReference>
<dbReference type="STRING" id="1121302.SAMN02745163_02480"/>
<evidence type="ECO:0000256" key="2">
    <source>
        <dbReference type="ARBA" id="ARBA00004236"/>
    </source>
</evidence>
<dbReference type="InterPro" id="IPR003594">
    <property type="entry name" value="HATPase_dom"/>
</dbReference>
<dbReference type="RefSeq" id="WP_072987955.1">
    <property type="nucleotide sequence ID" value="NZ_FQZB01000010.1"/>
</dbReference>
<dbReference type="PRINTS" id="PR00344">
    <property type="entry name" value="BCTRLSENSOR"/>
</dbReference>
<dbReference type="GO" id="GO:0005886">
    <property type="term" value="C:plasma membrane"/>
    <property type="evidence" value="ECO:0007669"/>
    <property type="project" value="UniProtKB-SubCell"/>
</dbReference>
<keyword evidence="7" id="KW-0547">Nucleotide-binding</keyword>
<dbReference type="SUPFAM" id="SSF55874">
    <property type="entry name" value="ATPase domain of HSP90 chaperone/DNA topoisomerase II/histidine kinase"/>
    <property type="match status" value="1"/>
</dbReference>
<sequence>MKFDIKYKFKNALIIIINTLFCCFLYLMIKDYFDKVITGIVIMIVNAMLSILLTINVINKAAINAEKLKEEAKDVEKYITENKNLEEHDRLKNEFLSLVSHELRTPLTAILGFTKIIKKRMSRTIIPFINDIAETYEIDDENIKKVNRNNKKILENINIMISEGDRLTVMINNLLDITKLEAGTLDWNFSIIDIKNIINKSILATYSLIEEKEIEILDDIEGDIPNIIADGDKILQVLINIISNAIKFTDEGTITISAKQTKNQKIIISVSDTGLGIEEQYYKTIFDRFKQIDNAINKSKGTGLGLWICKSIIEKHNGEIWVESEFGKGSIFSFTIPMKNDIEGDFI</sequence>
<feature type="transmembrane region" description="Helical" evidence="13">
    <location>
        <begin position="12"/>
        <end position="29"/>
    </location>
</feature>
<keyword evidence="4" id="KW-1003">Cell membrane</keyword>
<keyword evidence="13" id="KW-0812">Transmembrane</keyword>
<dbReference type="EC" id="2.7.13.3" evidence="3"/>
<dbReference type="CDD" id="cd00082">
    <property type="entry name" value="HisKA"/>
    <property type="match status" value="1"/>
</dbReference>
<protein>
    <recommendedName>
        <fullName evidence="3">histidine kinase</fullName>
        <ecNumber evidence="3">2.7.13.3</ecNumber>
    </recommendedName>
</protein>
<evidence type="ECO:0000256" key="8">
    <source>
        <dbReference type="ARBA" id="ARBA00022777"/>
    </source>
</evidence>
<dbReference type="Gene3D" id="1.10.287.130">
    <property type="match status" value="1"/>
</dbReference>
<dbReference type="SMART" id="SM00387">
    <property type="entry name" value="HATPase_c"/>
    <property type="match status" value="1"/>
</dbReference>
<dbReference type="AlphaFoldDB" id="A0A1M6LTC3"/>
<dbReference type="FunFam" id="3.30.565.10:FF:000023">
    <property type="entry name" value="PAS domain-containing sensor histidine kinase"/>
    <property type="match status" value="1"/>
</dbReference>
<keyword evidence="12" id="KW-0175">Coiled coil</keyword>
<name>A0A1M6LTC3_9CLOT</name>
<comment type="subcellular location">
    <subcellularLocation>
        <location evidence="2">Cell membrane</location>
    </subcellularLocation>
</comment>
<keyword evidence="10" id="KW-0902">Two-component regulatory system</keyword>
<keyword evidence="16" id="KW-1185">Reference proteome</keyword>
<feature type="coiled-coil region" evidence="12">
    <location>
        <begin position="58"/>
        <end position="88"/>
    </location>
</feature>
<dbReference type="Pfam" id="PF02518">
    <property type="entry name" value="HATPase_c"/>
    <property type="match status" value="1"/>
</dbReference>
<evidence type="ECO:0000256" key="12">
    <source>
        <dbReference type="SAM" id="Coils"/>
    </source>
</evidence>
<evidence type="ECO:0000313" key="16">
    <source>
        <dbReference type="Proteomes" id="UP000184310"/>
    </source>
</evidence>
<dbReference type="InterPro" id="IPR004358">
    <property type="entry name" value="Sig_transdc_His_kin-like_C"/>
</dbReference>
<organism evidence="15 16">
    <name type="scientific">Clostridium cavendishii DSM 21758</name>
    <dbReference type="NCBI Taxonomy" id="1121302"/>
    <lineage>
        <taxon>Bacteria</taxon>
        <taxon>Bacillati</taxon>
        <taxon>Bacillota</taxon>
        <taxon>Clostridia</taxon>
        <taxon>Eubacteriales</taxon>
        <taxon>Clostridiaceae</taxon>
        <taxon>Clostridium</taxon>
    </lineage>
</organism>
<comment type="catalytic activity">
    <reaction evidence="1">
        <text>ATP + protein L-histidine = ADP + protein N-phospho-L-histidine.</text>
        <dbReference type="EC" id="2.7.13.3"/>
    </reaction>
</comment>
<dbReference type="Proteomes" id="UP000184310">
    <property type="component" value="Unassembled WGS sequence"/>
</dbReference>
<dbReference type="EMBL" id="FQZB01000010">
    <property type="protein sequence ID" value="SHJ74322.1"/>
    <property type="molecule type" value="Genomic_DNA"/>
</dbReference>
<dbReference type="InterPro" id="IPR036097">
    <property type="entry name" value="HisK_dim/P_sf"/>
</dbReference>
<evidence type="ECO:0000256" key="4">
    <source>
        <dbReference type="ARBA" id="ARBA00022475"/>
    </source>
</evidence>
<evidence type="ECO:0000259" key="14">
    <source>
        <dbReference type="PROSITE" id="PS50109"/>
    </source>
</evidence>
<evidence type="ECO:0000256" key="7">
    <source>
        <dbReference type="ARBA" id="ARBA00022741"/>
    </source>
</evidence>
<dbReference type="SMART" id="SM00388">
    <property type="entry name" value="HisKA"/>
    <property type="match status" value="1"/>
</dbReference>
<dbReference type="PROSITE" id="PS50109">
    <property type="entry name" value="HIS_KIN"/>
    <property type="match status" value="1"/>
</dbReference>
<evidence type="ECO:0000256" key="10">
    <source>
        <dbReference type="ARBA" id="ARBA00023012"/>
    </source>
</evidence>
<evidence type="ECO:0000256" key="5">
    <source>
        <dbReference type="ARBA" id="ARBA00022553"/>
    </source>
</evidence>
<dbReference type="InterPro" id="IPR005467">
    <property type="entry name" value="His_kinase_dom"/>
</dbReference>
<keyword evidence="5" id="KW-0597">Phosphoprotein</keyword>
<keyword evidence="9" id="KW-0067">ATP-binding</keyword>
<keyword evidence="8 15" id="KW-0418">Kinase</keyword>
<dbReference type="InterPro" id="IPR036890">
    <property type="entry name" value="HATPase_C_sf"/>
</dbReference>
<evidence type="ECO:0000256" key="3">
    <source>
        <dbReference type="ARBA" id="ARBA00012438"/>
    </source>
</evidence>